<proteinExistence type="inferred from homology"/>
<sequence length="301" mass="32335">MFKHILVPIDGSVMAEAALPAAAFLAQKLAARVTLMHVIEKNAPTEVHGQRHLQHPEDAESYLRELAARSFPAEVPVDIHVHSTEVDDVAASIVAHADELKHDLVIMCSHGKGAAVHLFLGSIAQSVIALDSRPVLITHPTPDGSLPRFSCRHVLVPLDEDPEHAHALPVSKAIARACGATLHLLMVIPDLATLSGDIAVASKMLPGTTSRLLELSREDAEHYFEGLENELRQEGFQSSAHVLRGDPATVIVEAAERTEIDLVVVGTHGKTGMDALWSGSVAHRICSQSRVPLLLLRVGKG</sequence>
<protein>
    <submittedName>
        <fullName evidence="3">Universal stress protein</fullName>
    </submittedName>
</protein>
<dbReference type="PRINTS" id="PR01438">
    <property type="entry name" value="UNVRSLSTRESS"/>
</dbReference>
<evidence type="ECO:0000259" key="2">
    <source>
        <dbReference type="Pfam" id="PF00582"/>
    </source>
</evidence>
<dbReference type="AlphaFoldDB" id="A0A8J7JD61"/>
<gene>
    <name evidence="3" type="ORF">JFN93_09660</name>
</gene>
<organism evidence="3 4">
    <name type="scientific">Geomesophilobacter sediminis</name>
    <dbReference type="NCBI Taxonomy" id="2798584"/>
    <lineage>
        <taxon>Bacteria</taxon>
        <taxon>Pseudomonadati</taxon>
        <taxon>Thermodesulfobacteriota</taxon>
        <taxon>Desulfuromonadia</taxon>
        <taxon>Geobacterales</taxon>
        <taxon>Geobacteraceae</taxon>
        <taxon>Geomesophilobacter</taxon>
    </lineage>
</organism>
<dbReference type="Proteomes" id="UP000636888">
    <property type="component" value="Unassembled WGS sequence"/>
</dbReference>
<comment type="similarity">
    <text evidence="1">Belongs to the universal stress protein A family.</text>
</comment>
<accession>A0A8J7JD61</accession>
<feature type="domain" description="UspA" evidence="2">
    <location>
        <begin position="152"/>
        <end position="297"/>
    </location>
</feature>
<name>A0A8J7JD61_9BACT</name>
<dbReference type="Gene3D" id="3.40.50.620">
    <property type="entry name" value="HUPs"/>
    <property type="match status" value="2"/>
</dbReference>
<evidence type="ECO:0000313" key="3">
    <source>
        <dbReference type="EMBL" id="MBJ6724973.1"/>
    </source>
</evidence>
<reference evidence="3" key="1">
    <citation type="submission" date="2020-12" db="EMBL/GenBank/DDBJ databases">
        <title>Geomonas sp. Red875, isolated from river sediment.</title>
        <authorList>
            <person name="Xu Z."/>
            <person name="Zhang Z."/>
            <person name="Masuda Y."/>
            <person name="Itoh H."/>
            <person name="Senoo K."/>
        </authorList>
    </citation>
    <scope>NUCLEOTIDE SEQUENCE</scope>
    <source>
        <strain evidence="3">Red875</strain>
    </source>
</reference>
<dbReference type="InterPro" id="IPR006015">
    <property type="entry name" value="Universal_stress_UspA"/>
</dbReference>
<dbReference type="EMBL" id="JAEMHM010000007">
    <property type="protein sequence ID" value="MBJ6724973.1"/>
    <property type="molecule type" value="Genomic_DNA"/>
</dbReference>
<dbReference type="InterPro" id="IPR006016">
    <property type="entry name" value="UspA"/>
</dbReference>
<dbReference type="SUPFAM" id="SSF52402">
    <property type="entry name" value="Adenine nucleotide alpha hydrolases-like"/>
    <property type="match status" value="2"/>
</dbReference>
<dbReference type="PANTHER" id="PTHR46268:SF6">
    <property type="entry name" value="UNIVERSAL STRESS PROTEIN UP12"/>
    <property type="match status" value="1"/>
</dbReference>
<evidence type="ECO:0000256" key="1">
    <source>
        <dbReference type="ARBA" id="ARBA00008791"/>
    </source>
</evidence>
<dbReference type="Pfam" id="PF00582">
    <property type="entry name" value="Usp"/>
    <property type="match status" value="2"/>
</dbReference>
<keyword evidence="4" id="KW-1185">Reference proteome</keyword>
<dbReference type="PANTHER" id="PTHR46268">
    <property type="entry name" value="STRESS RESPONSE PROTEIN NHAX"/>
    <property type="match status" value="1"/>
</dbReference>
<evidence type="ECO:0000313" key="4">
    <source>
        <dbReference type="Proteomes" id="UP000636888"/>
    </source>
</evidence>
<dbReference type="InterPro" id="IPR014729">
    <property type="entry name" value="Rossmann-like_a/b/a_fold"/>
</dbReference>
<feature type="domain" description="UspA" evidence="2">
    <location>
        <begin position="1"/>
        <end position="138"/>
    </location>
</feature>
<comment type="caution">
    <text evidence="3">The sequence shown here is derived from an EMBL/GenBank/DDBJ whole genome shotgun (WGS) entry which is preliminary data.</text>
</comment>
<dbReference type="RefSeq" id="WP_199383869.1">
    <property type="nucleotide sequence ID" value="NZ_JAEMHM010000007.1"/>
</dbReference>
<dbReference type="CDD" id="cd00293">
    <property type="entry name" value="USP-like"/>
    <property type="match status" value="2"/>
</dbReference>